<dbReference type="Pfam" id="PF01381">
    <property type="entry name" value="HTH_3"/>
    <property type="match status" value="1"/>
</dbReference>
<evidence type="ECO:0000313" key="4">
    <source>
        <dbReference type="Proteomes" id="UP001351900"/>
    </source>
</evidence>
<comment type="caution">
    <text evidence="3">The sequence shown here is derived from an EMBL/GenBank/DDBJ whole genome shotgun (WGS) entry which is preliminary data.</text>
</comment>
<dbReference type="InterPro" id="IPR010359">
    <property type="entry name" value="IrrE_HExxH"/>
</dbReference>
<gene>
    <name evidence="3" type="ORF">V2V91_04240</name>
</gene>
<evidence type="ECO:0000313" key="3">
    <source>
        <dbReference type="EMBL" id="MEF2254347.1"/>
    </source>
</evidence>
<dbReference type="Gene3D" id="1.10.10.2910">
    <property type="match status" value="1"/>
</dbReference>
<name>A0ABU7V3U4_9MICO</name>
<proteinExistence type="inferred from homology"/>
<dbReference type="Pfam" id="PF06114">
    <property type="entry name" value="Peptidase_M78"/>
    <property type="match status" value="1"/>
</dbReference>
<keyword evidence="4" id="KW-1185">Reference proteome</keyword>
<dbReference type="PANTHER" id="PTHR43236">
    <property type="entry name" value="ANTITOXIN HIGA1"/>
    <property type="match status" value="1"/>
</dbReference>
<dbReference type="Gene3D" id="1.10.260.40">
    <property type="entry name" value="lambda repressor-like DNA-binding domains"/>
    <property type="match status" value="1"/>
</dbReference>
<dbReference type="Proteomes" id="UP001351900">
    <property type="component" value="Unassembled WGS sequence"/>
</dbReference>
<sequence length="371" mass="40457">MSAFTIDVGSRIAEARDRAGLTQEQLAASSGIPRTVIAKIERGHRRVGALELVDIADGLGTRVEWLLNEAPAAVVAHRTRLDPELNVATIDRELERLARDASVVFELDPDLVTEQVPIHQIPTTSEGAELLASKARRLAGLKAHQPVHDLVGAAARLGLFAFSAPLGQDTADAASTLVSPGGVALINSTNAVGRRRLALAHELGHFLVRDDYTVDWSVAEHTASDKTEVLLDRFARAFLLPRDALKAVWESARQDNEVRTSAVISASHFHVDMSTLARRLLEMDIASHDVTKAIWGVKTTKADIVEHDLKVTYELEGRTVADGYAKSVLGMYSAQRISAERAIGLLYGVFERDDLPELRVGHPDEIWSLLT</sequence>
<dbReference type="PROSITE" id="PS50943">
    <property type="entry name" value="HTH_CROC1"/>
    <property type="match status" value="1"/>
</dbReference>
<comment type="similarity">
    <text evidence="1">Belongs to the short-chain fatty acyl-CoA assimilation regulator (ScfR) family.</text>
</comment>
<dbReference type="SMART" id="SM00530">
    <property type="entry name" value="HTH_XRE"/>
    <property type="match status" value="1"/>
</dbReference>
<protein>
    <submittedName>
        <fullName evidence="3">XRE family transcriptional regulator</fullName>
    </submittedName>
</protein>
<dbReference type="InterPro" id="IPR010982">
    <property type="entry name" value="Lambda_DNA-bd_dom_sf"/>
</dbReference>
<dbReference type="RefSeq" id="WP_331790910.1">
    <property type="nucleotide sequence ID" value="NZ_BAAAUO010000005.1"/>
</dbReference>
<accession>A0ABU7V3U4</accession>
<feature type="domain" description="HTH cro/C1-type" evidence="2">
    <location>
        <begin position="12"/>
        <end position="66"/>
    </location>
</feature>
<dbReference type="CDD" id="cd00093">
    <property type="entry name" value="HTH_XRE"/>
    <property type="match status" value="1"/>
</dbReference>
<dbReference type="InterPro" id="IPR001387">
    <property type="entry name" value="Cro/C1-type_HTH"/>
</dbReference>
<dbReference type="EMBL" id="JAZHOV010000002">
    <property type="protein sequence ID" value="MEF2254347.1"/>
    <property type="molecule type" value="Genomic_DNA"/>
</dbReference>
<reference evidence="3 4" key="1">
    <citation type="submission" date="2024-01" db="EMBL/GenBank/DDBJ databases">
        <title>the genome sequence of strain Microbacterium schleiferi NBRC 15075.</title>
        <authorList>
            <person name="Ding Y."/>
            <person name="Zhang G."/>
        </authorList>
    </citation>
    <scope>NUCLEOTIDE SEQUENCE [LARGE SCALE GENOMIC DNA]</scope>
    <source>
        <strain evidence="3 4">NBRC 15075</strain>
    </source>
</reference>
<evidence type="ECO:0000259" key="2">
    <source>
        <dbReference type="PROSITE" id="PS50943"/>
    </source>
</evidence>
<dbReference type="InterPro" id="IPR052345">
    <property type="entry name" value="Rad_response_metalloprotease"/>
</dbReference>
<dbReference type="SUPFAM" id="SSF47413">
    <property type="entry name" value="lambda repressor-like DNA-binding domains"/>
    <property type="match status" value="1"/>
</dbReference>
<dbReference type="PANTHER" id="PTHR43236:SF1">
    <property type="entry name" value="BLL7220 PROTEIN"/>
    <property type="match status" value="1"/>
</dbReference>
<organism evidence="3 4">
    <name type="scientific">Microbacterium schleiferi</name>
    <dbReference type="NCBI Taxonomy" id="69362"/>
    <lineage>
        <taxon>Bacteria</taxon>
        <taxon>Bacillati</taxon>
        <taxon>Actinomycetota</taxon>
        <taxon>Actinomycetes</taxon>
        <taxon>Micrococcales</taxon>
        <taxon>Microbacteriaceae</taxon>
        <taxon>Microbacterium</taxon>
    </lineage>
</organism>
<evidence type="ECO:0000256" key="1">
    <source>
        <dbReference type="ARBA" id="ARBA00007227"/>
    </source>
</evidence>